<feature type="compositionally biased region" description="Polar residues" evidence="1">
    <location>
        <begin position="223"/>
        <end position="232"/>
    </location>
</feature>
<keyword evidence="3" id="KW-1185">Reference proteome</keyword>
<feature type="compositionally biased region" description="Basic residues" evidence="1">
    <location>
        <begin position="178"/>
        <end position="193"/>
    </location>
</feature>
<accession>A0A1J9QDH3</accession>
<reference evidence="2 3" key="1">
    <citation type="submission" date="2015-08" db="EMBL/GenBank/DDBJ databases">
        <title>Emmonsia species relationships and genome sequence.</title>
        <authorList>
            <person name="Cuomo C.A."/>
            <person name="Schwartz I.S."/>
            <person name="Kenyon C."/>
            <person name="De Hoog G.S."/>
            <person name="Govender N.P."/>
            <person name="Botha A."/>
            <person name="Moreno L."/>
            <person name="De Vries M."/>
            <person name="Munoz J.F."/>
            <person name="Stielow J.B."/>
        </authorList>
    </citation>
    <scope>NUCLEOTIDE SEQUENCE [LARGE SCALE GENOMIC DNA]</scope>
    <source>
        <strain evidence="2 3">EI222</strain>
    </source>
</reference>
<gene>
    <name evidence="2" type="ORF">ACJ73_02107</name>
</gene>
<dbReference type="VEuPathDB" id="FungiDB:ACJ73_02107"/>
<protein>
    <submittedName>
        <fullName evidence="2">Uncharacterized protein</fullName>
    </submittedName>
</protein>
<proteinExistence type="predicted"/>
<dbReference type="Proteomes" id="UP000242791">
    <property type="component" value="Unassembled WGS sequence"/>
</dbReference>
<dbReference type="AlphaFoldDB" id="A0A1J9QDH3"/>
<dbReference type="OrthoDB" id="10661335at2759"/>
<sequence length="232" mass="26367">MTEFCVPMEGDEKALEEFEHASCSGDFPRVHLKFAADATDICPQFDYWVPDYMRPSLEEFCKQKPHLIGIVGHRRTVWDPLTRLGSEIGARAIANSYVEFLNKQAYNVWRVDMVEYLRSLGAKVDMRWEWKKCGFVYELRSLAVSSTTEVSVGVNIQAETTHNLQPTSNSHPPTAGPRVKKPKTKSSSRKKKQLQNPYPPLTRHPEVGSQAGWGGQVRERSLATATAQEDRW</sequence>
<evidence type="ECO:0000313" key="2">
    <source>
        <dbReference type="EMBL" id="OJD26512.1"/>
    </source>
</evidence>
<organism evidence="2 3">
    <name type="scientific">Blastomyces percursus</name>
    <dbReference type="NCBI Taxonomy" id="1658174"/>
    <lineage>
        <taxon>Eukaryota</taxon>
        <taxon>Fungi</taxon>
        <taxon>Dikarya</taxon>
        <taxon>Ascomycota</taxon>
        <taxon>Pezizomycotina</taxon>
        <taxon>Eurotiomycetes</taxon>
        <taxon>Eurotiomycetidae</taxon>
        <taxon>Onygenales</taxon>
        <taxon>Ajellomycetaceae</taxon>
        <taxon>Blastomyces</taxon>
    </lineage>
</organism>
<dbReference type="EMBL" id="LGTZ01000214">
    <property type="protein sequence ID" value="OJD26512.1"/>
    <property type="molecule type" value="Genomic_DNA"/>
</dbReference>
<evidence type="ECO:0000313" key="3">
    <source>
        <dbReference type="Proteomes" id="UP000242791"/>
    </source>
</evidence>
<feature type="compositionally biased region" description="Polar residues" evidence="1">
    <location>
        <begin position="159"/>
        <end position="172"/>
    </location>
</feature>
<evidence type="ECO:0000256" key="1">
    <source>
        <dbReference type="SAM" id="MobiDB-lite"/>
    </source>
</evidence>
<name>A0A1J9QDH3_9EURO</name>
<feature type="region of interest" description="Disordered" evidence="1">
    <location>
        <begin position="159"/>
        <end position="232"/>
    </location>
</feature>
<comment type="caution">
    <text evidence="2">The sequence shown here is derived from an EMBL/GenBank/DDBJ whole genome shotgun (WGS) entry which is preliminary data.</text>
</comment>